<evidence type="ECO:0000313" key="6">
    <source>
        <dbReference type="Proteomes" id="UP000663842"/>
    </source>
</evidence>
<feature type="domain" description="Outer membrane protein beta-barrel" evidence="3">
    <location>
        <begin position="8"/>
        <end position="198"/>
    </location>
</feature>
<evidence type="ECO:0000259" key="3">
    <source>
        <dbReference type="Pfam" id="PF13505"/>
    </source>
</evidence>
<dbReference type="InterPro" id="IPR011250">
    <property type="entry name" value="OMP/PagP_B-barrel"/>
</dbReference>
<name>A0A818Z4K6_9BILA</name>
<dbReference type="EMBL" id="CAJOBF010000171">
    <property type="protein sequence ID" value="CAF3764601.1"/>
    <property type="molecule type" value="Genomic_DNA"/>
</dbReference>
<comment type="caution">
    <text evidence="5">The sequence shown here is derived from an EMBL/GenBank/DDBJ whole genome shotgun (WGS) entry which is preliminary data.</text>
</comment>
<keyword evidence="1 2" id="KW-0732">Signal</keyword>
<feature type="chain" id="PRO_5035617301" description="Outer membrane protein beta-barrel domain-containing protein" evidence="2">
    <location>
        <begin position="22"/>
        <end position="202"/>
    </location>
</feature>
<sequence>MKKILLTTAAVLTLATSSAYAAEDMFYVKGQVGWDKLDKIKGMKSNNNVFLGLGVGYYVMDNVRADLTFDHYVNPNHKGTLSSNGVKFPGNKLKSQADTLMVNGFVDLFDVSVAKVFAGAGVGMSMISTKNTDPNFPTVKYKKKNNFAYALHLGASTEFAPGVNGELTYSYRDMGKFKTPKDEILLGSLKGHHVAAGVRFDI</sequence>
<dbReference type="EMBL" id="CAJNRG010004098">
    <property type="protein sequence ID" value="CAF2063267.1"/>
    <property type="molecule type" value="Genomic_DNA"/>
</dbReference>
<organism evidence="5 6">
    <name type="scientific">Rotaria magnacalcarata</name>
    <dbReference type="NCBI Taxonomy" id="392030"/>
    <lineage>
        <taxon>Eukaryota</taxon>
        <taxon>Metazoa</taxon>
        <taxon>Spiralia</taxon>
        <taxon>Gnathifera</taxon>
        <taxon>Rotifera</taxon>
        <taxon>Eurotatoria</taxon>
        <taxon>Bdelloidea</taxon>
        <taxon>Philodinida</taxon>
        <taxon>Philodinidae</taxon>
        <taxon>Rotaria</taxon>
    </lineage>
</organism>
<dbReference type="AlphaFoldDB" id="A0A818Z4K6"/>
<evidence type="ECO:0000313" key="5">
    <source>
        <dbReference type="EMBL" id="CAF3764601.1"/>
    </source>
</evidence>
<dbReference type="Gene3D" id="2.40.160.20">
    <property type="match status" value="1"/>
</dbReference>
<dbReference type="Pfam" id="PF13505">
    <property type="entry name" value="OMP_b-brl"/>
    <property type="match status" value="1"/>
</dbReference>
<dbReference type="Proteomes" id="UP000663842">
    <property type="component" value="Unassembled WGS sequence"/>
</dbReference>
<reference evidence="5" key="1">
    <citation type="submission" date="2021-02" db="EMBL/GenBank/DDBJ databases">
        <authorList>
            <person name="Nowell W R."/>
        </authorList>
    </citation>
    <scope>NUCLEOTIDE SEQUENCE</scope>
</reference>
<evidence type="ECO:0000256" key="2">
    <source>
        <dbReference type="SAM" id="SignalP"/>
    </source>
</evidence>
<accession>A0A818Z4K6</accession>
<evidence type="ECO:0000313" key="4">
    <source>
        <dbReference type="EMBL" id="CAF2063267.1"/>
    </source>
</evidence>
<dbReference type="InterPro" id="IPR027385">
    <property type="entry name" value="Beta-barrel_OMP"/>
</dbReference>
<evidence type="ECO:0000256" key="1">
    <source>
        <dbReference type="ARBA" id="ARBA00022729"/>
    </source>
</evidence>
<protein>
    <recommendedName>
        <fullName evidence="3">Outer membrane protein beta-barrel domain-containing protein</fullName>
    </recommendedName>
</protein>
<proteinExistence type="predicted"/>
<dbReference type="SUPFAM" id="SSF56925">
    <property type="entry name" value="OMPA-like"/>
    <property type="match status" value="1"/>
</dbReference>
<gene>
    <name evidence="5" type="ORF">UXM345_LOCUS2766</name>
    <name evidence="4" type="ORF">XDN619_LOCUS10977</name>
</gene>
<feature type="signal peptide" evidence="2">
    <location>
        <begin position="1"/>
        <end position="21"/>
    </location>
</feature>
<dbReference type="Proteomes" id="UP000663887">
    <property type="component" value="Unassembled WGS sequence"/>
</dbReference>